<dbReference type="Pfam" id="PF00931">
    <property type="entry name" value="NB-ARC"/>
    <property type="match status" value="1"/>
</dbReference>
<evidence type="ECO:0000313" key="3">
    <source>
        <dbReference type="EMBL" id="KAF8388136.1"/>
    </source>
</evidence>
<evidence type="ECO:0000256" key="1">
    <source>
        <dbReference type="ARBA" id="ARBA00022821"/>
    </source>
</evidence>
<dbReference type="InterPro" id="IPR050905">
    <property type="entry name" value="Plant_NBS-LRR"/>
</dbReference>
<gene>
    <name evidence="3" type="ORF">HHK36_026802</name>
</gene>
<organism evidence="3 4">
    <name type="scientific">Tetracentron sinense</name>
    <name type="common">Spur-leaf</name>
    <dbReference type="NCBI Taxonomy" id="13715"/>
    <lineage>
        <taxon>Eukaryota</taxon>
        <taxon>Viridiplantae</taxon>
        <taxon>Streptophyta</taxon>
        <taxon>Embryophyta</taxon>
        <taxon>Tracheophyta</taxon>
        <taxon>Spermatophyta</taxon>
        <taxon>Magnoliopsida</taxon>
        <taxon>Trochodendrales</taxon>
        <taxon>Trochodendraceae</taxon>
        <taxon>Tetracentron</taxon>
    </lineage>
</organism>
<proteinExistence type="predicted"/>
<keyword evidence="4" id="KW-1185">Reference proteome</keyword>
<dbReference type="Gene3D" id="3.40.50.300">
    <property type="entry name" value="P-loop containing nucleotide triphosphate hydrolases"/>
    <property type="match status" value="1"/>
</dbReference>
<evidence type="ECO:0000313" key="4">
    <source>
        <dbReference type="Proteomes" id="UP000655225"/>
    </source>
</evidence>
<dbReference type="PANTHER" id="PTHR33463:SF220">
    <property type="entry name" value="NB-ARC DOMAIN-CONTAINING PROTEIN"/>
    <property type="match status" value="1"/>
</dbReference>
<dbReference type="SMART" id="SM00382">
    <property type="entry name" value="AAA"/>
    <property type="match status" value="1"/>
</dbReference>
<dbReference type="AlphaFoldDB" id="A0A834YJD8"/>
<dbReference type="PANTHER" id="PTHR33463">
    <property type="entry name" value="NB-ARC DOMAIN-CONTAINING PROTEIN-RELATED"/>
    <property type="match status" value="1"/>
</dbReference>
<keyword evidence="1" id="KW-0611">Plant defense</keyword>
<dbReference type="GO" id="GO:0043531">
    <property type="term" value="F:ADP binding"/>
    <property type="evidence" value="ECO:0007669"/>
    <property type="project" value="InterPro"/>
</dbReference>
<protein>
    <recommendedName>
        <fullName evidence="2">AAA+ ATPase domain-containing protein</fullName>
    </recommendedName>
</protein>
<comment type="caution">
    <text evidence="3">The sequence shown here is derived from an EMBL/GenBank/DDBJ whole genome shotgun (WGS) entry which is preliminary data.</text>
</comment>
<evidence type="ECO:0000259" key="2">
    <source>
        <dbReference type="SMART" id="SM00382"/>
    </source>
</evidence>
<accession>A0A834YJD8</accession>
<dbReference type="InterPro" id="IPR002182">
    <property type="entry name" value="NB-ARC"/>
</dbReference>
<dbReference type="GO" id="GO:0006952">
    <property type="term" value="P:defense response"/>
    <property type="evidence" value="ECO:0007669"/>
    <property type="project" value="UniProtKB-KW"/>
</dbReference>
<dbReference type="PRINTS" id="PR00364">
    <property type="entry name" value="DISEASERSIST"/>
</dbReference>
<dbReference type="SUPFAM" id="SSF52540">
    <property type="entry name" value="P-loop containing nucleoside triphosphate hydrolases"/>
    <property type="match status" value="1"/>
</dbReference>
<name>A0A834YJD8_TETSI</name>
<dbReference type="InterPro" id="IPR003593">
    <property type="entry name" value="AAA+_ATPase"/>
</dbReference>
<dbReference type="OMA" id="CGFFRHE"/>
<sequence>MAELRSVRNDVKTRINIAERQQMRSREQVEVWLQMVESMEHEVDQIIEEGFQQISNKCIRGCCPKHCGSSYKVGKRVVQKLKLVAELRSKGDFSEVAYILPWPDVEAMPNTPTVGMDLMFENVRRCLREEDQVRIIGLYGMGGVGKTTLLKKINNDFLPRETHDFDVVIWVVVSKELNMRRSQKNIEDRLGLLLPKDESQGARFTRTRICSVLRKKKFLLLLDDIWDGVDLELVGIPHPDSENKSKVVFTTRSEAVCGRMEAQKKFRVECLTWIEAWDLFRKKVGEETLNSHPKIPELAEDITS</sequence>
<feature type="domain" description="AAA+ ATPase" evidence="2">
    <location>
        <begin position="132"/>
        <end position="266"/>
    </location>
</feature>
<dbReference type="EMBL" id="JABCRI010000020">
    <property type="protein sequence ID" value="KAF8388136.1"/>
    <property type="molecule type" value="Genomic_DNA"/>
</dbReference>
<dbReference type="Proteomes" id="UP000655225">
    <property type="component" value="Unassembled WGS sequence"/>
</dbReference>
<dbReference type="OrthoDB" id="664960at2759"/>
<dbReference type="InterPro" id="IPR027417">
    <property type="entry name" value="P-loop_NTPase"/>
</dbReference>
<reference evidence="3 4" key="1">
    <citation type="submission" date="2020-04" db="EMBL/GenBank/DDBJ databases">
        <title>Plant Genome Project.</title>
        <authorList>
            <person name="Zhang R.-G."/>
        </authorList>
    </citation>
    <scope>NUCLEOTIDE SEQUENCE [LARGE SCALE GENOMIC DNA]</scope>
    <source>
        <strain evidence="3">YNK0</strain>
        <tissue evidence="3">Leaf</tissue>
    </source>
</reference>
<dbReference type="FunFam" id="3.40.50.300:FF:001091">
    <property type="entry name" value="Probable disease resistance protein At1g61300"/>
    <property type="match status" value="1"/>
</dbReference>